<dbReference type="EMBL" id="PFCB01000003">
    <property type="protein sequence ID" value="PIR74843.1"/>
    <property type="molecule type" value="Genomic_DNA"/>
</dbReference>
<evidence type="ECO:0000256" key="1">
    <source>
        <dbReference type="SAM" id="Phobius"/>
    </source>
</evidence>
<evidence type="ECO:0000313" key="2">
    <source>
        <dbReference type="EMBL" id="PIR74843.1"/>
    </source>
</evidence>
<accession>A0A2H0TRQ7</accession>
<comment type="caution">
    <text evidence="2">The sequence shown here is derived from an EMBL/GenBank/DDBJ whole genome shotgun (WGS) entry which is preliminary data.</text>
</comment>
<reference evidence="3" key="1">
    <citation type="submission" date="2017-09" db="EMBL/GenBank/DDBJ databases">
        <title>Depth-based differentiation of microbial function through sediment-hosted aquifers and enrichment of novel symbionts in the deep terrestrial subsurface.</title>
        <authorList>
            <person name="Probst A.J."/>
            <person name="Ladd B."/>
            <person name="Jarett J.K."/>
            <person name="Geller-Mcgrath D.E."/>
            <person name="Sieber C.M.K."/>
            <person name="Emerson J.B."/>
            <person name="Anantharaman K."/>
            <person name="Thomas B.C."/>
            <person name="Malmstrom R."/>
            <person name="Stieglmeier M."/>
            <person name="Klingl A."/>
            <person name="Woyke T."/>
            <person name="Ryan C.M."/>
            <person name="Banfield J.F."/>
        </authorList>
    </citation>
    <scope>NUCLEOTIDE SEQUENCE [LARGE SCALE GENOMIC DNA]</scope>
</reference>
<sequence>MDAGSGISSDRCLQLMNKTRLVGKDFEELFDHVAQCPGCLDVLRGVNQPYYEIARPMTEEDDVRIAEDLLERQRQARGQQTPTYDDNVRWRVIVVIIIVAATVIIVITRL</sequence>
<evidence type="ECO:0008006" key="4">
    <source>
        <dbReference type="Google" id="ProtNLM"/>
    </source>
</evidence>
<dbReference type="AlphaFoldDB" id="A0A2H0TRQ7"/>
<keyword evidence="1" id="KW-0812">Transmembrane</keyword>
<gene>
    <name evidence="2" type="ORF">COU35_00460</name>
</gene>
<keyword evidence="1" id="KW-0472">Membrane</keyword>
<protein>
    <recommendedName>
        <fullName evidence="4">Zinc-finger domain-containing protein</fullName>
    </recommendedName>
</protein>
<dbReference type="Proteomes" id="UP000230154">
    <property type="component" value="Unassembled WGS sequence"/>
</dbReference>
<name>A0A2H0TRQ7_9BACT</name>
<evidence type="ECO:0000313" key="3">
    <source>
        <dbReference type="Proteomes" id="UP000230154"/>
    </source>
</evidence>
<keyword evidence="1" id="KW-1133">Transmembrane helix</keyword>
<organism evidence="2 3">
    <name type="scientific">Candidatus Magasanikbacteria bacterium CG10_big_fil_rev_8_21_14_0_10_47_10</name>
    <dbReference type="NCBI Taxonomy" id="1974652"/>
    <lineage>
        <taxon>Bacteria</taxon>
        <taxon>Candidatus Magasanikiibacteriota</taxon>
    </lineage>
</organism>
<feature type="transmembrane region" description="Helical" evidence="1">
    <location>
        <begin position="88"/>
        <end position="107"/>
    </location>
</feature>
<proteinExistence type="predicted"/>